<dbReference type="EMBL" id="PVNH01000007">
    <property type="protein sequence ID" value="PRX46742.1"/>
    <property type="molecule type" value="Genomic_DNA"/>
</dbReference>
<evidence type="ECO:0000313" key="1">
    <source>
        <dbReference type="EMBL" id="PRX46742.1"/>
    </source>
</evidence>
<evidence type="ECO:0000313" key="2">
    <source>
        <dbReference type="Proteomes" id="UP000238362"/>
    </source>
</evidence>
<sequence length="57" mass="6750">MGDKVVYVSQQDEWLWQWARDYAARTRRSLSAVVLMALERLRDEVDSDKPRSEPKNP</sequence>
<comment type="caution">
    <text evidence="1">The sequence shown here is derived from an EMBL/GenBank/DDBJ whole genome shotgun (WGS) entry which is preliminary data.</text>
</comment>
<reference evidence="1 2" key="1">
    <citation type="submission" date="2018-03" db="EMBL/GenBank/DDBJ databases">
        <title>Genomic Encyclopedia of Type Strains, Phase III (KMG-III): the genomes of soil and plant-associated and newly described type strains.</title>
        <authorList>
            <person name="Whitman W."/>
        </authorList>
    </citation>
    <scope>NUCLEOTIDE SEQUENCE [LARGE SCALE GENOMIC DNA]</scope>
    <source>
        <strain evidence="1 2">CGMCC 4.7125</strain>
    </source>
</reference>
<protein>
    <submittedName>
        <fullName evidence="1">Uncharacterized protein</fullName>
    </submittedName>
</protein>
<gene>
    <name evidence="1" type="ORF">B0I33_107320</name>
</gene>
<name>A0A2T0LSY8_9PSEU</name>
<dbReference type="Proteomes" id="UP000238362">
    <property type="component" value="Unassembled WGS sequence"/>
</dbReference>
<keyword evidence="2" id="KW-1185">Reference proteome</keyword>
<organism evidence="1 2">
    <name type="scientific">Prauserella shujinwangii</name>
    <dbReference type="NCBI Taxonomy" id="1453103"/>
    <lineage>
        <taxon>Bacteria</taxon>
        <taxon>Bacillati</taxon>
        <taxon>Actinomycetota</taxon>
        <taxon>Actinomycetes</taxon>
        <taxon>Pseudonocardiales</taxon>
        <taxon>Pseudonocardiaceae</taxon>
        <taxon>Prauserella</taxon>
    </lineage>
</organism>
<dbReference type="AlphaFoldDB" id="A0A2T0LSY8"/>
<accession>A0A2T0LSY8</accession>
<proteinExistence type="predicted"/>